<evidence type="ECO:0000313" key="1">
    <source>
        <dbReference type="EMBL" id="CAB5195068.1"/>
    </source>
</evidence>
<protein>
    <submittedName>
        <fullName evidence="1">Uncharacterized protein</fullName>
    </submittedName>
</protein>
<name>A0A6J7WBZ3_9CAUD</name>
<sequence length="291" mass="33988">MRIISAKYGGIDCTEIVRTRVKFDKLMLRVNNDIIGDPSVGQVKSLELSWEHDDLVHLDYYKEGSLISIPKTGNKRLGIFYSNNNQHSIWNAIYKSLETIKIASEGKADIITCLWEDMPLNPFLSVFSWYKSQSHLNQLLQIMQCLFMAREMGEYEYVSFLEHDVMYPEGYFDYPDFAKGEVLTNMNYGGINRDGWQHRQQNDEPFHQMTMRLDDAIEHCLNILPNALKVNCGNIETDKLKRTQWASKNEAIHINHGNHFTSHNSIYNKENTYATHTYWGNHEDYIDLFNN</sequence>
<reference evidence="1" key="1">
    <citation type="submission" date="2020-05" db="EMBL/GenBank/DDBJ databases">
        <authorList>
            <person name="Chiriac C."/>
            <person name="Salcher M."/>
            <person name="Ghai R."/>
            <person name="Kavagutti S V."/>
        </authorList>
    </citation>
    <scope>NUCLEOTIDE SEQUENCE</scope>
</reference>
<accession>A0A6J7WBZ3</accession>
<gene>
    <name evidence="1" type="ORF">UFOVP174_52</name>
</gene>
<proteinExistence type="predicted"/>
<organism evidence="1">
    <name type="scientific">uncultured Caudovirales phage</name>
    <dbReference type="NCBI Taxonomy" id="2100421"/>
    <lineage>
        <taxon>Viruses</taxon>
        <taxon>Duplodnaviria</taxon>
        <taxon>Heunggongvirae</taxon>
        <taxon>Uroviricota</taxon>
        <taxon>Caudoviricetes</taxon>
        <taxon>Peduoviridae</taxon>
        <taxon>Maltschvirus</taxon>
        <taxon>Maltschvirus maltsch</taxon>
    </lineage>
</organism>
<dbReference type="EMBL" id="LR798216">
    <property type="protein sequence ID" value="CAB5195068.1"/>
    <property type="molecule type" value="Genomic_DNA"/>
</dbReference>